<proteinExistence type="predicted"/>
<gene>
    <name evidence="1" type="ORF">AF72_03255</name>
</gene>
<reference evidence="1 2" key="1">
    <citation type="journal article" date="2014" name="Genome Announc.">
        <title>Draft Genome Sequence of Xylella fastidiosa Pear Leaf Scorch Strain in Taiwan.</title>
        <authorList>
            <person name="Su C.C."/>
            <person name="Deng W.L."/>
            <person name="Jan F.J."/>
            <person name="Chang C.J."/>
            <person name="Huang H."/>
            <person name="Chen J."/>
        </authorList>
    </citation>
    <scope>NUCLEOTIDE SEQUENCE [LARGE SCALE GENOMIC DNA]</scope>
    <source>
        <strain evidence="1 2">PLS229</strain>
    </source>
</reference>
<organism evidence="1 2">
    <name type="scientific">Xylella taiwanensis</name>
    <dbReference type="NCBI Taxonomy" id="1444770"/>
    <lineage>
        <taxon>Bacteria</taxon>
        <taxon>Pseudomonadati</taxon>
        <taxon>Pseudomonadota</taxon>
        <taxon>Gammaproteobacteria</taxon>
        <taxon>Lysobacterales</taxon>
        <taxon>Lysobacteraceae</taxon>
        <taxon>Xylella</taxon>
    </lineage>
</organism>
<dbReference type="AlphaFoldDB" id="Z9JLS8"/>
<dbReference type="KEGG" id="xtw:AB672_09605"/>
<name>Z9JLS8_9GAMM</name>
<sequence length="80" mass="9448">MLVTKWMIFVWDVTEEDEWLPELNSLLNACLEDGVYILLIYVACVVLRTKPLEVLRWRISSFPERCLLGNDLVQYPCLRC</sequence>
<dbReference type="PATRIC" id="fig|1444770.3.peg.804"/>
<protein>
    <submittedName>
        <fullName evidence="1">Uncharacterized protein</fullName>
    </submittedName>
</protein>
<evidence type="ECO:0000313" key="2">
    <source>
        <dbReference type="Proteomes" id="UP000020406"/>
    </source>
</evidence>
<comment type="caution">
    <text evidence="1">The sequence shown here is derived from an EMBL/GenBank/DDBJ whole genome shotgun (WGS) entry which is preliminary data.</text>
</comment>
<accession>Z9JLS8</accession>
<dbReference type="EMBL" id="JDSQ01000004">
    <property type="protein sequence ID" value="EWS78933.1"/>
    <property type="molecule type" value="Genomic_DNA"/>
</dbReference>
<dbReference type="Proteomes" id="UP000020406">
    <property type="component" value="Unassembled WGS sequence"/>
</dbReference>
<evidence type="ECO:0000313" key="1">
    <source>
        <dbReference type="EMBL" id="EWS78933.1"/>
    </source>
</evidence>